<dbReference type="Gene3D" id="2.40.50.40">
    <property type="match status" value="1"/>
</dbReference>
<feature type="domain" description="Integrase catalytic" evidence="3">
    <location>
        <begin position="34"/>
        <end position="193"/>
    </location>
</feature>
<comment type="caution">
    <text evidence="4">The sequence shown here is derived from an EMBL/GenBank/DDBJ whole genome shotgun (WGS) entry which is preliminary data.</text>
</comment>
<dbReference type="SUPFAM" id="SSF54160">
    <property type="entry name" value="Chromo domain-like"/>
    <property type="match status" value="1"/>
</dbReference>
<dbReference type="PROSITE" id="PS50994">
    <property type="entry name" value="INTEGRASE"/>
    <property type="match status" value="1"/>
</dbReference>
<dbReference type="InterPro" id="IPR016197">
    <property type="entry name" value="Chromo-like_dom_sf"/>
</dbReference>
<gene>
    <name evidence="4" type="ORF">EWM64_g8836</name>
</gene>
<dbReference type="InterPro" id="IPR036397">
    <property type="entry name" value="RNaseH_sf"/>
</dbReference>
<keyword evidence="1" id="KW-0694">RNA-binding</keyword>
<dbReference type="InterPro" id="IPR000953">
    <property type="entry name" value="Chromo/chromo_shadow_dom"/>
</dbReference>
<dbReference type="InterPro" id="IPR001584">
    <property type="entry name" value="Integrase_cat-core"/>
</dbReference>
<sequence length="406" mass="46847">MKKDIICFCTSCDICQKIKLPNFSRYGLLMPQPIPSHPYESVSLDLVAGLPWSNDFNAILVIVNRMTKHSQFIPTTTGLSAEGFANLFVRHVACRFGIPDTIISDRDPRWTSDFWKAISKCLHTRMSLSSSHHPQHDGQMEIINKKVEIMLRAYVAADKTSWSDWLHLLEHAYNQTVHASTGFSPHFLLYGFQPKDTLDFLSPLCGGHSPQVALLRKNEQAYMDLMRFHRDSARQAIAESQVKQSDAYNKGRRLLQFKVGDLVLVNPHLLEWLESKGEGSKLVQRAIGPFAIQERVNPKVYRLDMSDKYSGSPVFNNEHLRPYHASDESFGPRDTLPDTRPHLEALPEYQVERIVGHKYDRRKCQMTYLVQWEGYSPLYDEWLMAKDLRNALQRLRSYRQEHDLTA</sequence>
<dbReference type="InterPro" id="IPR012337">
    <property type="entry name" value="RNaseH-like_sf"/>
</dbReference>
<accession>A0A4Y9ZMH1</accession>
<dbReference type="SUPFAM" id="SSF53098">
    <property type="entry name" value="Ribonuclease H-like"/>
    <property type="match status" value="1"/>
</dbReference>
<dbReference type="Pfam" id="PF24626">
    <property type="entry name" value="SH3_Tf2-1"/>
    <property type="match status" value="1"/>
</dbReference>
<dbReference type="STRING" id="135208.A0A4Y9ZMH1"/>
<dbReference type="PANTHER" id="PTHR37984">
    <property type="entry name" value="PROTEIN CBG26694"/>
    <property type="match status" value="1"/>
</dbReference>
<proteinExistence type="predicted"/>
<dbReference type="GO" id="GO:0003723">
    <property type="term" value="F:RNA binding"/>
    <property type="evidence" value="ECO:0007669"/>
    <property type="project" value="UniProtKB-KW"/>
</dbReference>
<keyword evidence="5" id="KW-1185">Reference proteome</keyword>
<dbReference type="GO" id="GO:0006338">
    <property type="term" value="P:chromatin remodeling"/>
    <property type="evidence" value="ECO:0007669"/>
    <property type="project" value="UniProtKB-ARBA"/>
</dbReference>
<name>A0A4Y9ZMH1_9AGAM</name>
<evidence type="ECO:0000259" key="3">
    <source>
        <dbReference type="PROSITE" id="PS50994"/>
    </source>
</evidence>
<organism evidence="4 5">
    <name type="scientific">Hericium alpestre</name>
    <dbReference type="NCBI Taxonomy" id="135208"/>
    <lineage>
        <taxon>Eukaryota</taxon>
        <taxon>Fungi</taxon>
        <taxon>Dikarya</taxon>
        <taxon>Basidiomycota</taxon>
        <taxon>Agaricomycotina</taxon>
        <taxon>Agaricomycetes</taxon>
        <taxon>Russulales</taxon>
        <taxon>Hericiaceae</taxon>
        <taxon>Hericium</taxon>
    </lineage>
</organism>
<evidence type="ECO:0008006" key="6">
    <source>
        <dbReference type="Google" id="ProtNLM"/>
    </source>
</evidence>
<dbReference type="InterPro" id="IPR050951">
    <property type="entry name" value="Retrovirus_Pol_polyprotein"/>
</dbReference>
<dbReference type="Pfam" id="PF00385">
    <property type="entry name" value="Chromo"/>
    <property type="match status" value="1"/>
</dbReference>
<protein>
    <recommendedName>
        <fullName evidence="6">Integrase catalytic domain-containing protein</fullName>
    </recommendedName>
</protein>
<dbReference type="PANTHER" id="PTHR37984:SF5">
    <property type="entry name" value="PROTEIN NYNRIN-LIKE"/>
    <property type="match status" value="1"/>
</dbReference>
<dbReference type="SMART" id="SM00298">
    <property type="entry name" value="CHROMO"/>
    <property type="match status" value="1"/>
</dbReference>
<dbReference type="InterPro" id="IPR056924">
    <property type="entry name" value="SH3_Tf2-1"/>
</dbReference>
<dbReference type="Proteomes" id="UP000298061">
    <property type="component" value="Unassembled WGS sequence"/>
</dbReference>
<dbReference type="GO" id="GO:0005634">
    <property type="term" value="C:nucleus"/>
    <property type="evidence" value="ECO:0007669"/>
    <property type="project" value="UniProtKB-ARBA"/>
</dbReference>
<reference evidence="4 5" key="1">
    <citation type="submission" date="2019-02" db="EMBL/GenBank/DDBJ databases">
        <title>Genome sequencing of the rare red list fungi Hericium alpestre (H. flagellum).</title>
        <authorList>
            <person name="Buettner E."/>
            <person name="Kellner H."/>
        </authorList>
    </citation>
    <scope>NUCLEOTIDE SEQUENCE [LARGE SCALE GENOMIC DNA]</scope>
    <source>
        <strain evidence="4 5">DSM 108284</strain>
    </source>
</reference>
<dbReference type="EMBL" id="SFCI01001690">
    <property type="protein sequence ID" value="TFY75173.1"/>
    <property type="molecule type" value="Genomic_DNA"/>
</dbReference>
<dbReference type="InterPro" id="IPR023780">
    <property type="entry name" value="Chromo_domain"/>
</dbReference>
<evidence type="ECO:0000259" key="2">
    <source>
        <dbReference type="PROSITE" id="PS50013"/>
    </source>
</evidence>
<evidence type="ECO:0000256" key="1">
    <source>
        <dbReference type="ARBA" id="ARBA00022884"/>
    </source>
</evidence>
<dbReference type="PROSITE" id="PS50013">
    <property type="entry name" value="CHROMO_2"/>
    <property type="match status" value="1"/>
</dbReference>
<dbReference type="Gene3D" id="3.30.420.10">
    <property type="entry name" value="Ribonuclease H-like superfamily/Ribonuclease H"/>
    <property type="match status" value="1"/>
</dbReference>
<evidence type="ECO:0000313" key="4">
    <source>
        <dbReference type="EMBL" id="TFY75173.1"/>
    </source>
</evidence>
<dbReference type="AlphaFoldDB" id="A0A4Y9ZMH1"/>
<feature type="domain" description="Chromo" evidence="2">
    <location>
        <begin position="349"/>
        <end position="406"/>
    </location>
</feature>
<dbReference type="OrthoDB" id="3240190at2759"/>
<dbReference type="GO" id="GO:0015074">
    <property type="term" value="P:DNA integration"/>
    <property type="evidence" value="ECO:0007669"/>
    <property type="project" value="InterPro"/>
</dbReference>
<evidence type="ECO:0000313" key="5">
    <source>
        <dbReference type="Proteomes" id="UP000298061"/>
    </source>
</evidence>